<dbReference type="AlphaFoldDB" id="A0A9P1CKH6"/>
<dbReference type="GO" id="GO:0000030">
    <property type="term" value="F:mannosyltransferase activity"/>
    <property type="evidence" value="ECO:0007669"/>
    <property type="project" value="InterPro"/>
</dbReference>
<dbReference type="InterPro" id="IPR029044">
    <property type="entry name" value="Nucleotide-diphossugar_trans"/>
</dbReference>
<gene>
    <name evidence="3" type="ORF">C1SCF055_LOCUS19396</name>
</gene>
<evidence type="ECO:0000313" key="3">
    <source>
        <dbReference type="EMBL" id="CAI3992578.1"/>
    </source>
</evidence>
<protein>
    <submittedName>
        <fullName evidence="5">Quercetin 2,3-dioxygenase</fullName>
    </submittedName>
</protein>
<dbReference type="GO" id="GO:0016020">
    <property type="term" value="C:membrane"/>
    <property type="evidence" value="ECO:0007669"/>
    <property type="project" value="InterPro"/>
</dbReference>
<evidence type="ECO:0000256" key="1">
    <source>
        <dbReference type="ARBA" id="ARBA00007677"/>
    </source>
</evidence>
<dbReference type="SUPFAM" id="SSF53448">
    <property type="entry name" value="Nucleotide-diphospho-sugar transferases"/>
    <property type="match status" value="1"/>
</dbReference>
<organism evidence="3">
    <name type="scientific">Cladocopium goreaui</name>
    <dbReference type="NCBI Taxonomy" id="2562237"/>
    <lineage>
        <taxon>Eukaryota</taxon>
        <taxon>Sar</taxon>
        <taxon>Alveolata</taxon>
        <taxon>Dinophyceae</taxon>
        <taxon>Suessiales</taxon>
        <taxon>Symbiodiniaceae</taxon>
        <taxon>Cladocopium</taxon>
    </lineage>
</organism>
<dbReference type="Proteomes" id="UP001152797">
    <property type="component" value="Unassembled WGS sequence"/>
</dbReference>
<keyword evidence="6" id="KW-1185">Reference proteome</keyword>
<dbReference type="InterPro" id="IPR002685">
    <property type="entry name" value="Glyco_trans_15"/>
</dbReference>
<dbReference type="EMBL" id="CAMXCT030001731">
    <property type="protein sequence ID" value="CAL4779890.1"/>
    <property type="molecule type" value="Genomic_DNA"/>
</dbReference>
<reference evidence="4" key="2">
    <citation type="submission" date="2024-04" db="EMBL/GenBank/DDBJ databases">
        <authorList>
            <person name="Chen Y."/>
            <person name="Shah S."/>
            <person name="Dougan E. K."/>
            <person name="Thang M."/>
            <person name="Chan C."/>
        </authorList>
    </citation>
    <scope>NUCLEOTIDE SEQUENCE [LARGE SCALE GENOMIC DNA]</scope>
</reference>
<dbReference type="Pfam" id="PF01793">
    <property type="entry name" value="Glyco_transf_15"/>
    <property type="match status" value="1"/>
</dbReference>
<evidence type="ECO:0000313" key="5">
    <source>
        <dbReference type="EMBL" id="CAL4779890.1"/>
    </source>
</evidence>
<dbReference type="EMBL" id="CAMXCT020001731">
    <property type="protein sequence ID" value="CAL1145953.1"/>
    <property type="molecule type" value="Genomic_DNA"/>
</dbReference>
<comment type="caution">
    <text evidence="3">The sequence shown here is derived from an EMBL/GenBank/DDBJ whole genome shotgun (WGS) entry which is preliminary data.</text>
</comment>
<evidence type="ECO:0000313" key="6">
    <source>
        <dbReference type="Proteomes" id="UP001152797"/>
    </source>
</evidence>
<name>A0A9P1CKH6_9DINO</name>
<dbReference type="Gene3D" id="3.90.550.10">
    <property type="entry name" value="Spore Coat Polysaccharide Biosynthesis Protein SpsA, Chain A"/>
    <property type="match status" value="1"/>
</dbReference>
<accession>A0A9P1CKH6</accession>
<evidence type="ECO:0000313" key="4">
    <source>
        <dbReference type="EMBL" id="CAL1145953.1"/>
    </source>
</evidence>
<reference evidence="3" key="1">
    <citation type="submission" date="2022-10" db="EMBL/GenBank/DDBJ databases">
        <authorList>
            <person name="Chen Y."/>
            <person name="Dougan E. K."/>
            <person name="Chan C."/>
            <person name="Rhodes N."/>
            <person name="Thang M."/>
        </authorList>
    </citation>
    <scope>NUCLEOTIDE SEQUENCE</scope>
</reference>
<comment type="similarity">
    <text evidence="1">Belongs to the glycosyltransferase 15 family.</text>
</comment>
<dbReference type="OrthoDB" id="198735at2759"/>
<dbReference type="EMBL" id="CAMXCT010001731">
    <property type="protein sequence ID" value="CAI3992578.1"/>
    <property type="molecule type" value="Genomic_DNA"/>
</dbReference>
<evidence type="ECO:0000256" key="2">
    <source>
        <dbReference type="ARBA" id="ARBA00022679"/>
    </source>
</evidence>
<sequence length="924" mass="104482">MWEAVESRTLNPSDLPALQQLVEMESGCMLGTATALAIFGALQPSDEYLMFFQDVLQDIFDILPSAALSTLIRSDFPLFGALDWLSEQGIWGAADCWVHGRQFQAVLQHHLGTSGTPQLPAMAAVDFLTKQAAKEGSGQIGSCFTGRAVASLSFLLTHSERLLKFSRLTEEAQGLLKKAETLLREETERGSADDSEKGSKGSLPPLLERLLSHEWKVPKLLHEISRKLNQVHHQTETAETAETADGQGCLILIYTFPTDEIRQDTREALRSLEKYFVSPLELHERPRMVVFVDQETADFLDSDVRPYTTLEVVPAIIPQEELTREMNSYSCQDGAYCVSGEELPENFHRGNVNRTQFWSPAYLRISRYTAGPLFQHPQLDSCNQFIKIDTDFFFTAPVEDNPLKKMRDEGVRLTWWQMHVQGQRQTGYIEAALDFLEAEELAIRNSRFYARGRFEQKANEAGIPLWTVPAANEASTVLYGCLFGGDVQFFREPLYQSFFTFMDEKKGFENHGWSNQFFLGTAAAAFLPRSQLQRLYISGRHQECLVTVADGNVTEFLRGAEYGMARLSEGFHGRDLPGLPGSGAFAYTSRTGVLRNHTWGYLGPGAAHNQELTDPQGSRAFPTLKALLIWGRGIDVLWQFYGRQQARPLRFRLTRLLRAGGADDAKPRWTLPEADYHKYTYQPSIPDKHFNIGHWNYAPITMWLRARRPAMERVIGDVYSTLTATGTAVWSPISANLDAHLPGFGYKVLGLIGALIGYNLAVMYVTSRTEAWMFLEKMRLYAMGDELVKKGFFMSDAEEVHTRQHNYDHDVERLNHLWEEALADATEARSFDKLCEHLQVDPEKLPVKEIPKPISWRFSMMPYGRDDPDAKTFSFAPVDSPAASNYFLLDAGSSGDYIDRQDNKPNPIRKGRHMYTAAYMPPTK</sequence>
<proteinExistence type="inferred from homology"/>
<keyword evidence="2" id="KW-0808">Transferase</keyword>